<dbReference type="RefSeq" id="WP_268249067.1">
    <property type="nucleotide sequence ID" value="NZ_BMXU01000002.1"/>
</dbReference>
<protein>
    <submittedName>
        <fullName evidence="1">Uncharacterized protein</fullName>
    </submittedName>
</protein>
<evidence type="ECO:0000313" key="1">
    <source>
        <dbReference type="EMBL" id="MFC3303844.1"/>
    </source>
</evidence>
<reference evidence="2" key="1">
    <citation type="journal article" date="2019" name="Int. J. Syst. Evol. Microbiol.">
        <title>The Global Catalogue of Microorganisms (GCM) 10K type strain sequencing project: providing services to taxonomists for standard genome sequencing and annotation.</title>
        <authorList>
            <consortium name="The Broad Institute Genomics Platform"/>
            <consortium name="The Broad Institute Genome Sequencing Center for Infectious Disease"/>
            <person name="Wu L."/>
            <person name="Ma J."/>
        </authorList>
    </citation>
    <scope>NUCLEOTIDE SEQUENCE [LARGE SCALE GENOMIC DNA]</scope>
    <source>
        <strain evidence="2">KCTC 22245</strain>
    </source>
</reference>
<gene>
    <name evidence="1" type="ORF">ACFONP_14015</name>
</gene>
<keyword evidence="2" id="KW-1185">Reference proteome</keyword>
<organism evidence="1 2">
    <name type="scientific">Parvularcula lutaonensis</name>
    <dbReference type="NCBI Taxonomy" id="491923"/>
    <lineage>
        <taxon>Bacteria</taxon>
        <taxon>Pseudomonadati</taxon>
        <taxon>Pseudomonadota</taxon>
        <taxon>Alphaproteobacteria</taxon>
        <taxon>Parvularculales</taxon>
        <taxon>Parvularculaceae</taxon>
        <taxon>Parvularcula</taxon>
    </lineage>
</organism>
<accession>A0ABV7MH06</accession>
<dbReference type="Proteomes" id="UP001595607">
    <property type="component" value="Unassembled WGS sequence"/>
</dbReference>
<sequence>MTEPSIAERIEVSFPDGCRLSLPAETPVKRLAALMKAMRS</sequence>
<name>A0ABV7MH06_9PROT</name>
<evidence type="ECO:0000313" key="2">
    <source>
        <dbReference type="Proteomes" id="UP001595607"/>
    </source>
</evidence>
<dbReference type="EMBL" id="JBHRVA010000003">
    <property type="protein sequence ID" value="MFC3303844.1"/>
    <property type="molecule type" value="Genomic_DNA"/>
</dbReference>
<proteinExistence type="predicted"/>
<comment type="caution">
    <text evidence="1">The sequence shown here is derived from an EMBL/GenBank/DDBJ whole genome shotgun (WGS) entry which is preliminary data.</text>
</comment>